<feature type="binding site" evidence="3">
    <location>
        <position position="77"/>
    </location>
    <ligand>
        <name>GTP</name>
        <dbReference type="ChEBI" id="CHEBI:37565"/>
    </ligand>
</feature>
<evidence type="ECO:0000256" key="1">
    <source>
        <dbReference type="ARBA" id="ARBA00022741"/>
    </source>
</evidence>
<dbReference type="InterPro" id="IPR027417">
    <property type="entry name" value="P-loop_NTPase"/>
</dbReference>
<dbReference type="Gene3D" id="3.40.50.300">
    <property type="entry name" value="P-loop containing nucleotide triphosphate hydrolases"/>
    <property type="match status" value="1"/>
</dbReference>
<feature type="binding site" evidence="4">
    <location>
        <position position="38"/>
    </location>
    <ligand>
        <name>Mg(2+)</name>
        <dbReference type="ChEBI" id="CHEBI:18420"/>
    </ligand>
</feature>
<dbReference type="AlphaFoldDB" id="Q3SDP6"/>
<dbReference type="FunFam" id="3.40.50.300:FF:005291">
    <property type="entry name" value="Arl_A64 protein"/>
    <property type="match status" value="1"/>
</dbReference>
<sequence>MYYFVKQVIKIIVLIMGGAFGKRKVQVLVVGLDNSGKTSIINALKNEKNATVAPTVGFNKDSVEKFNLNFQFSDMSGQNQYRGMWEQYATKIDGLIFVIDSSDKIRFGIALDEFKLLLETPGFDKDLPILVYANKQDSPEAQSPQFFIDYLELKSYKNPSQCFGGSAKTGVGLDQGLQWLSAKIQQVKPK</sequence>
<dbReference type="PANTHER" id="PTHR11711">
    <property type="entry name" value="ADP RIBOSYLATION FACTOR-RELATED"/>
    <property type="match status" value="1"/>
</dbReference>
<dbReference type="InterPro" id="IPR006689">
    <property type="entry name" value="Small_GTPase_ARF/SAR"/>
</dbReference>
<dbReference type="EMBL" id="CT868463">
    <property type="protein sequence ID" value="CAK83158.1"/>
    <property type="molecule type" value="Genomic_DNA"/>
</dbReference>
<feature type="binding site" evidence="3">
    <location>
        <begin position="134"/>
        <end position="137"/>
    </location>
    <ligand>
        <name>GTP</name>
        <dbReference type="ChEBI" id="CHEBI:37565"/>
    </ligand>
</feature>
<reference evidence="7" key="4">
    <citation type="submission" date="2006-03" db="EMBL/GenBank/DDBJ databases">
        <authorList>
            <consortium name="Genoscope"/>
        </authorList>
    </citation>
    <scope>NUCLEOTIDE SEQUENCE</scope>
    <source>
        <strain evidence="7">Stock d4-2</strain>
    </source>
</reference>
<reference evidence="6" key="1">
    <citation type="submission" date="2005-01" db="EMBL/GenBank/DDBJ databases">
        <authorList>
            <person name="Genoscope"/>
        </authorList>
    </citation>
    <scope>NUCLEOTIDE SEQUENCE</scope>
</reference>
<evidence type="ECO:0000256" key="4">
    <source>
        <dbReference type="PIRSR" id="PIRSR606689-2"/>
    </source>
</evidence>
<reference evidence="6" key="2">
    <citation type="submission" date="2005-09" db="EMBL/GenBank/DDBJ databases">
        <title>Paramecium tetraurelia small GTP-binding-related protein genes.</title>
        <authorList>
            <person name="Cohen J."/>
        </authorList>
    </citation>
    <scope>NUCLEOTIDE SEQUENCE</scope>
</reference>
<dbReference type="InParanoid" id="Q3SDP6"/>
<protein>
    <submittedName>
        <fullName evidence="6">Arl_B64 protein</fullName>
    </submittedName>
    <submittedName>
        <fullName evidence="7">Chromosome undetermined scaffold_53, whole genome shotgun sequence</fullName>
    </submittedName>
</protein>
<dbReference type="eggNOG" id="KOG0070">
    <property type="taxonomic scope" value="Eukaryota"/>
</dbReference>
<dbReference type="Pfam" id="PF00025">
    <property type="entry name" value="Arf"/>
    <property type="match status" value="1"/>
</dbReference>
<reference evidence="7 8" key="3">
    <citation type="journal article" date="2006" name="Nature">
        <title>Global trends of whole-genome duplications revealed by the ciliate Paramecium tetraurelia.</title>
        <authorList>
            <consortium name="Genoscope"/>
            <person name="Aury J.-M."/>
            <person name="Jaillon O."/>
            <person name="Duret L."/>
            <person name="Noel B."/>
            <person name="Jubin C."/>
            <person name="Porcel B.M."/>
            <person name="Segurens B."/>
            <person name="Daubin V."/>
            <person name="Anthouard V."/>
            <person name="Aiach N."/>
            <person name="Arnaiz O."/>
            <person name="Billaut A."/>
            <person name="Beisson J."/>
            <person name="Blanc I."/>
            <person name="Bouhouche K."/>
            <person name="Camara F."/>
            <person name="Duharcourt S."/>
            <person name="Guigo R."/>
            <person name="Gogendeau D."/>
            <person name="Katinka M."/>
            <person name="Keller A.-M."/>
            <person name="Kissmehl R."/>
            <person name="Klotz C."/>
            <person name="Koll F."/>
            <person name="Le Moue A."/>
            <person name="Lepere C."/>
            <person name="Malinsky S."/>
            <person name="Nowacki M."/>
            <person name="Nowak J.K."/>
            <person name="Plattner H."/>
            <person name="Poulain J."/>
            <person name="Ruiz F."/>
            <person name="Serrano V."/>
            <person name="Zagulski M."/>
            <person name="Dessen P."/>
            <person name="Betermier M."/>
            <person name="Weissenbach J."/>
            <person name="Scarpelli C."/>
            <person name="Schachter V."/>
            <person name="Sperling L."/>
            <person name="Meyer E."/>
            <person name="Cohen J."/>
            <person name="Wincker P."/>
        </authorList>
    </citation>
    <scope>NUCLEOTIDE SEQUENCE [LARGE SCALE GENOMIC DNA]</scope>
    <source>
        <strain evidence="7 8">Stock d4-2</strain>
    </source>
</reference>
<dbReference type="EMBL" id="CR932567">
    <property type="protein sequence ID" value="CAI39312.1"/>
    <property type="molecule type" value="Genomic_DNA"/>
</dbReference>
<gene>
    <name evidence="6" type="primary">arl_B64</name>
    <name evidence="7" type="ORF">GSPATT00017502001</name>
</gene>
<dbReference type="PROSITE" id="PS51417">
    <property type="entry name" value="ARF"/>
    <property type="match status" value="1"/>
</dbReference>
<dbReference type="OMA" id="IHSTCAL"/>
<keyword evidence="4" id="KW-0479">Metal-binding</keyword>
<evidence type="ECO:0000313" key="7">
    <source>
        <dbReference type="EMBL" id="CAK83158.1"/>
    </source>
</evidence>
<dbReference type="HOGENOM" id="CLU_040729_12_4_1"/>
<name>Q3SDP6_PARTE</name>
<dbReference type="GO" id="GO:0006886">
    <property type="term" value="P:intracellular protein transport"/>
    <property type="evidence" value="ECO:0000318"/>
    <property type="project" value="GO_Central"/>
</dbReference>
<dbReference type="GO" id="GO:0005930">
    <property type="term" value="C:axoneme"/>
    <property type="evidence" value="ECO:0000318"/>
    <property type="project" value="GO_Central"/>
</dbReference>
<keyword evidence="2 3" id="KW-0342">GTP-binding</keyword>
<evidence type="ECO:0000256" key="5">
    <source>
        <dbReference type="RuleBase" id="RU003925"/>
    </source>
</evidence>
<keyword evidence="8" id="KW-1185">Reference proteome</keyword>
<evidence type="ECO:0000313" key="8">
    <source>
        <dbReference type="Proteomes" id="UP000000600"/>
    </source>
</evidence>
<dbReference type="OrthoDB" id="2011769at2759"/>
<dbReference type="GeneID" id="5036340"/>
<comment type="similarity">
    <text evidence="5">Belongs to the small GTPase superfamily. Arf family.</text>
</comment>
<dbReference type="GO" id="GO:0016192">
    <property type="term" value="P:vesicle-mediated transport"/>
    <property type="evidence" value="ECO:0000318"/>
    <property type="project" value="GO_Central"/>
</dbReference>
<dbReference type="GO" id="GO:0005737">
    <property type="term" value="C:cytoplasm"/>
    <property type="evidence" value="ECO:0000318"/>
    <property type="project" value="GO_Central"/>
</dbReference>
<dbReference type="SMART" id="SM00178">
    <property type="entry name" value="SAR"/>
    <property type="match status" value="1"/>
</dbReference>
<dbReference type="KEGG" id="ptm:GSPATT00017502001"/>
<dbReference type="SMART" id="SM00177">
    <property type="entry name" value="ARF"/>
    <property type="match status" value="1"/>
</dbReference>
<dbReference type="InterPro" id="IPR005225">
    <property type="entry name" value="Small_GTP-bd"/>
</dbReference>
<organism evidence="6">
    <name type="scientific">Paramecium tetraurelia</name>
    <dbReference type="NCBI Taxonomy" id="5888"/>
    <lineage>
        <taxon>Eukaryota</taxon>
        <taxon>Sar</taxon>
        <taxon>Alveolata</taxon>
        <taxon>Ciliophora</taxon>
        <taxon>Intramacronucleata</taxon>
        <taxon>Oligohymenophorea</taxon>
        <taxon>Peniculida</taxon>
        <taxon>Parameciidae</taxon>
        <taxon>Paramecium</taxon>
    </lineage>
</organism>
<dbReference type="PRINTS" id="PR00328">
    <property type="entry name" value="SAR1GTPBP"/>
</dbReference>
<dbReference type="NCBIfam" id="TIGR00231">
    <property type="entry name" value="small_GTP"/>
    <property type="match status" value="1"/>
</dbReference>
<dbReference type="InterPro" id="IPR024156">
    <property type="entry name" value="Small_GTPase_ARF"/>
</dbReference>
<dbReference type="GO" id="GO:0061512">
    <property type="term" value="P:protein localization to cilium"/>
    <property type="evidence" value="ECO:0000318"/>
    <property type="project" value="GO_Central"/>
</dbReference>
<evidence type="ECO:0000313" key="6">
    <source>
        <dbReference type="EMBL" id="CAI39312.1"/>
    </source>
</evidence>
<dbReference type="GO" id="GO:0003924">
    <property type="term" value="F:GTPase activity"/>
    <property type="evidence" value="ECO:0007669"/>
    <property type="project" value="InterPro"/>
</dbReference>
<dbReference type="SUPFAM" id="SSF52540">
    <property type="entry name" value="P-loop containing nucleoside triphosphate hydrolases"/>
    <property type="match status" value="1"/>
</dbReference>
<feature type="binding site" evidence="3">
    <location>
        <begin position="31"/>
        <end position="38"/>
    </location>
    <ligand>
        <name>GTP</name>
        <dbReference type="ChEBI" id="CHEBI:37565"/>
    </ligand>
</feature>
<evidence type="ECO:0000256" key="2">
    <source>
        <dbReference type="ARBA" id="ARBA00023134"/>
    </source>
</evidence>
<dbReference type="GO" id="GO:0005525">
    <property type="term" value="F:GTP binding"/>
    <property type="evidence" value="ECO:0000318"/>
    <property type="project" value="GO_Central"/>
</dbReference>
<evidence type="ECO:0000256" key="3">
    <source>
        <dbReference type="PIRSR" id="PIRSR606689-1"/>
    </source>
</evidence>
<keyword evidence="4" id="KW-0460">Magnesium</keyword>
<proteinExistence type="inferred from homology"/>
<accession>Q3SDP6</accession>
<keyword evidence="1 3" id="KW-0547">Nucleotide-binding</keyword>
<dbReference type="Proteomes" id="UP000000600">
    <property type="component" value="Unassembled WGS sequence"/>
</dbReference>
<dbReference type="GO" id="GO:0046872">
    <property type="term" value="F:metal ion binding"/>
    <property type="evidence" value="ECO:0007669"/>
    <property type="project" value="UniProtKB-KW"/>
</dbReference>
<dbReference type="RefSeq" id="XP_001450555.1">
    <property type="nucleotide sequence ID" value="XM_001450518.1"/>
</dbReference>
<dbReference type="STRING" id="5888.Q3SDP6"/>
<feature type="binding site" evidence="4">
    <location>
        <position position="55"/>
    </location>
    <ligand>
        <name>Mg(2+)</name>
        <dbReference type="ChEBI" id="CHEBI:18420"/>
    </ligand>
</feature>
<dbReference type="GO" id="GO:0060271">
    <property type="term" value="P:cilium assembly"/>
    <property type="evidence" value="ECO:0000318"/>
    <property type="project" value="GO_Central"/>
</dbReference>